<protein>
    <submittedName>
        <fullName evidence="2">Uncharacterized protein</fullName>
    </submittedName>
</protein>
<proteinExistence type="predicted"/>
<evidence type="ECO:0000256" key="1">
    <source>
        <dbReference type="SAM" id="SignalP"/>
    </source>
</evidence>
<name>A0A8D8Q7H1_9HEMI</name>
<feature type="chain" id="PRO_5034518506" evidence="1">
    <location>
        <begin position="18"/>
        <end position="188"/>
    </location>
</feature>
<reference evidence="2" key="1">
    <citation type="submission" date="2021-05" db="EMBL/GenBank/DDBJ databases">
        <authorList>
            <person name="Alioto T."/>
            <person name="Alioto T."/>
            <person name="Gomez Garrido J."/>
        </authorList>
    </citation>
    <scope>NUCLEOTIDE SEQUENCE</scope>
</reference>
<keyword evidence="1" id="KW-0732">Signal</keyword>
<dbReference type="AlphaFoldDB" id="A0A8D8Q7H1"/>
<organism evidence="2">
    <name type="scientific">Cacopsylla melanoneura</name>
    <dbReference type="NCBI Taxonomy" id="428564"/>
    <lineage>
        <taxon>Eukaryota</taxon>
        <taxon>Metazoa</taxon>
        <taxon>Ecdysozoa</taxon>
        <taxon>Arthropoda</taxon>
        <taxon>Hexapoda</taxon>
        <taxon>Insecta</taxon>
        <taxon>Pterygota</taxon>
        <taxon>Neoptera</taxon>
        <taxon>Paraneoptera</taxon>
        <taxon>Hemiptera</taxon>
        <taxon>Sternorrhyncha</taxon>
        <taxon>Psylloidea</taxon>
        <taxon>Psyllidae</taxon>
        <taxon>Psyllinae</taxon>
        <taxon>Cacopsylla</taxon>
    </lineage>
</organism>
<feature type="signal peptide" evidence="1">
    <location>
        <begin position="1"/>
        <end position="17"/>
    </location>
</feature>
<evidence type="ECO:0000313" key="2">
    <source>
        <dbReference type="EMBL" id="CAG6626589.1"/>
    </source>
</evidence>
<dbReference type="EMBL" id="HBUF01062964">
    <property type="protein sequence ID" value="CAG6626589.1"/>
    <property type="molecule type" value="Transcribed_RNA"/>
</dbReference>
<accession>A0A8D8Q7H1</accession>
<sequence>MTESLIGLFIVLSLVEHIQLFMRQVMSAWSCRLHIVSMVETEICFHWQEIHGREDWKRFLLLGLLHRSPKFIDHVAGKSGTEHRSFDGSQRDVFIGKSFMVETERCFDWQEIHGRNRGMFSLARGCRLEFLDGLKVIEVVGCVRNGRHREMFSLARGGRLEFLKGLKGCRVLMVEVVVFSSCTIWNVE</sequence>